<dbReference type="GO" id="GO:0051604">
    <property type="term" value="P:protein maturation"/>
    <property type="evidence" value="ECO:0007669"/>
    <property type="project" value="InterPro"/>
</dbReference>
<name>A0A9P0DQL2_PHACE</name>
<dbReference type="Pfam" id="PF25179">
    <property type="entry name" value="LMF1_C"/>
    <property type="match status" value="1"/>
</dbReference>
<organism evidence="11 12">
    <name type="scientific">Phaedon cochleariae</name>
    <name type="common">Mustard beetle</name>
    <dbReference type="NCBI Taxonomy" id="80249"/>
    <lineage>
        <taxon>Eukaryota</taxon>
        <taxon>Metazoa</taxon>
        <taxon>Ecdysozoa</taxon>
        <taxon>Arthropoda</taxon>
        <taxon>Hexapoda</taxon>
        <taxon>Insecta</taxon>
        <taxon>Pterygota</taxon>
        <taxon>Neoptera</taxon>
        <taxon>Endopterygota</taxon>
        <taxon>Coleoptera</taxon>
        <taxon>Polyphaga</taxon>
        <taxon>Cucujiformia</taxon>
        <taxon>Chrysomeloidea</taxon>
        <taxon>Chrysomelidae</taxon>
        <taxon>Chrysomelinae</taxon>
        <taxon>Chrysomelini</taxon>
        <taxon>Phaedon</taxon>
    </lineage>
</organism>
<evidence type="ECO:0000313" key="11">
    <source>
        <dbReference type="EMBL" id="CAH1155261.1"/>
    </source>
</evidence>
<dbReference type="OrthoDB" id="434126at2759"/>
<dbReference type="AlphaFoldDB" id="A0A9P0DQL2"/>
<feature type="transmembrane region" description="Helical" evidence="8">
    <location>
        <begin position="77"/>
        <end position="95"/>
    </location>
</feature>
<evidence type="ECO:0000256" key="7">
    <source>
        <dbReference type="ARBA" id="ARBA00023180"/>
    </source>
</evidence>
<feature type="transmembrane region" description="Helical" evidence="8">
    <location>
        <begin position="159"/>
        <end position="182"/>
    </location>
</feature>
<reference evidence="11" key="2">
    <citation type="submission" date="2022-10" db="EMBL/GenBank/DDBJ databases">
        <authorList>
            <consortium name="ENA_rothamsted_submissions"/>
            <consortium name="culmorum"/>
            <person name="King R."/>
        </authorList>
    </citation>
    <scope>NUCLEOTIDE SEQUENCE</scope>
</reference>
<sequence>MITVRYTRNLFLRALCVVYLSAFLSFYIQIPGLYGDNGVLPAKSVLENSKHKTLSAKVHYQPTLLWLAPYLGLDTNYALDVLSLLGAFLAFTGLISQKFCTIPLFAGLWSLYFSLFQIGQTFVTNNYDELLLETGFLAIFVAPLLPGRKKGSKGSPTDMVTFWLVRWLLFRFLLTTNLTKFIGGDPHWWNLKALSRYFETMPLPTPLTWYAFHLPEWVLKLAMVYSNVCETALPFLFFVPIRSVRITGFFLQLFLQLTILLTGNFGFSNILLITLQLSLLDDQFFYKRKNMSRWSIVGKVANVLLHGALIYGTIQIFSLKINGSQIDSNIAITKTEFETSLGQGLRYTVYFGLISLASTLLYAFSNVLYENNNGVGSKFVAVLSTTFYAGIAVLIFFSSTVPLASLHPSSNSTIHPTVRSAYNRLHKLRAVNQYGQMFVKLPSGAGRSEIVFEGANNADGPWSEYSFLYKPGNVNLSLPFVAPHSPQLDWQMSWAARSSYDQHPWMLSFAHRLLTQKPEVLSLVDFRDSGFRQAPPKYVRALLYRYRFTQWSKRNQFGWWTREKTSEYLPVLSKDSSFLIDYLRARNLLPTPPKEKANALWKQTLDTVRYVVNHLEATLLFWSVLTAGLAVICTTASGSGTKARNKA</sequence>
<feature type="transmembrane region" description="Helical" evidence="8">
    <location>
        <begin position="381"/>
        <end position="404"/>
    </location>
</feature>
<feature type="transmembrane region" description="Helical" evidence="8">
    <location>
        <begin position="102"/>
        <end position="118"/>
    </location>
</feature>
<evidence type="ECO:0000259" key="10">
    <source>
        <dbReference type="Pfam" id="PF25179"/>
    </source>
</evidence>
<evidence type="ECO:0000256" key="5">
    <source>
        <dbReference type="ARBA" id="ARBA00022989"/>
    </source>
</evidence>
<keyword evidence="3 8" id="KW-0812">Transmembrane</keyword>
<dbReference type="PANTHER" id="PTHR14463">
    <property type="entry name" value="LIPASE MATURATION FACTOR"/>
    <property type="match status" value="1"/>
</dbReference>
<evidence type="ECO:0000259" key="9">
    <source>
        <dbReference type="Pfam" id="PF06762"/>
    </source>
</evidence>
<gene>
    <name evidence="11" type="ORF">PHAECO_LOCUS6241</name>
</gene>
<keyword evidence="5 8" id="KW-1133">Transmembrane helix</keyword>
<comment type="similarity">
    <text evidence="2 8">Belongs to the lipase maturation factor family.</text>
</comment>
<keyword evidence="4 8" id="KW-0256">Endoplasmic reticulum</keyword>
<dbReference type="Proteomes" id="UP001153737">
    <property type="component" value="Chromosome 2"/>
</dbReference>
<comment type="subcellular location">
    <subcellularLocation>
        <location evidence="1 8">Endoplasmic reticulum membrane</location>
        <topology evidence="1 8">Multi-pass membrane protein</topology>
    </subcellularLocation>
</comment>
<evidence type="ECO:0000256" key="6">
    <source>
        <dbReference type="ARBA" id="ARBA00023136"/>
    </source>
</evidence>
<accession>A0A9P0DQL2</accession>
<evidence type="ECO:0000256" key="3">
    <source>
        <dbReference type="ARBA" id="ARBA00022692"/>
    </source>
</evidence>
<feature type="transmembrane region" description="Helical" evidence="8">
    <location>
        <begin position="347"/>
        <end position="369"/>
    </location>
</feature>
<feature type="domain" description="Lipase maturation factor 1/2 C-terminal" evidence="10">
    <location>
        <begin position="431"/>
        <end position="570"/>
    </location>
</feature>
<evidence type="ECO:0000256" key="4">
    <source>
        <dbReference type="ARBA" id="ARBA00022824"/>
    </source>
</evidence>
<dbReference type="InterPro" id="IPR057433">
    <property type="entry name" value="LMF1/2_C"/>
</dbReference>
<feature type="transmembrane region" description="Helical" evidence="8">
    <location>
        <begin position="619"/>
        <end position="638"/>
    </location>
</feature>
<dbReference type="PANTHER" id="PTHR14463:SF5">
    <property type="entry name" value="LIPASE MATURATION FACTOR 2"/>
    <property type="match status" value="1"/>
</dbReference>
<evidence type="ECO:0000313" key="12">
    <source>
        <dbReference type="Proteomes" id="UP001153737"/>
    </source>
</evidence>
<comment type="function">
    <text evidence="8">Involved in the maturation of specific proteins in the endoplasmic reticulum.</text>
</comment>
<feature type="transmembrane region" description="Helical" evidence="8">
    <location>
        <begin position="12"/>
        <end position="30"/>
    </location>
</feature>
<evidence type="ECO:0000256" key="8">
    <source>
        <dbReference type="RuleBase" id="RU361229"/>
    </source>
</evidence>
<dbReference type="Pfam" id="PF06762">
    <property type="entry name" value="LMF1"/>
    <property type="match status" value="1"/>
</dbReference>
<evidence type="ECO:0000256" key="2">
    <source>
        <dbReference type="ARBA" id="ARBA00005512"/>
    </source>
</evidence>
<evidence type="ECO:0000256" key="1">
    <source>
        <dbReference type="ARBA" id="ARBA00004477"/>
    </source>
</evidence>
<feature type="transmembrane region" description="Helical" evidence="8">
    <location>
        <begin position="296"/>
        <end position="317"/>
    </location>
</feature>
<protein>
    <recommendedName>
        <fullName evidence="8">Lipase maturation factor</fullName>
    </recommendedName>
</protein>
<feature type="transmembrane region" description="Helical" evidence="8">
    <location>
        <begin position="130"/>
        <end position="147"/>
    </location>
</feature>
<dbReference type="EMBL" id="OU896708">
    <property type="protein sequence ID" value="CAH1155261.1"/>
    <property type="molecule type" value="Genomic_DNA"/>
</dbReference>
<dbReference type="GO" id="GO:0005789">
    <property type="term" value="C:endoplasmic reticulum membrane"/>
    <property type="evidence" value="ECO:0007669"/>
    <property type="project" value="UniProtKB-SubCell"/>
</dbReference>
<keyword evidence="6 8" id="KW-0472">Membrane</keyword>
<keyword evidence="12" id="KW-1185">Reference proteome</keyword>
<keyword evidence="7" id="KW-0325">Glycoprotein</keyword>
<dbReference type="InterPro" id="IPR057434">
    <property type="entry name" value="LMF1/2_N"/>
</dbReference>
<reference evidence="11" key="1">
    <citation type="submission" date="2022-01" db="EMBL/GenBank/DDBJ databases">
        <authorList>
            <person name="King R."/>
        </authorList>
    </citation>
    <scope>NUCLEOTIDE SEQUENCE</scope>
</reference>
<dbReference type="InterPro" id="IPR009613">
    <property type="entry name" value="LMF"/>
</dbReference>
<proteinExistence type="inferred from homology"/>
<feature type="transmembrane region" description="Helical" evidence="8">
    <location>
        <begin position="253"/>
        <end position="275"/>
    </location>
</feature>
<feature type="domain" description="Lipase maturation factor 1/2 N-terminal" evidence="9">
    <location>
        <begin position="125"/>
        <end position="286"/>
    </location>
</feature>